<organism evidence="10 11">
    <name type="scientific">Pythium insidiosum</name>
    <name type="common">Pythiosis disease agent</name>
    <dbReference type="NCBI Taxonomy" id="114742"/>
    <lineage>
        <taxon>Eukaryota</taxon>
        <taxon>Sar</taxon>
        <taxon>Stramenopiles</taxon>
        <taxon>Oomycota</taxon>
        <taxon>Peronosporomycetes</taxon>
        <taxon>Pythiales</taxon>
        <taxon>Pythiaceae</taxon>
        <taxon>Pythium</taxon>
    </lineage>
</organism>
<feature type="transmembrane region" description="Helical" evidence="7">
    <location>
        <begin position="38"/>
        <end position="58"/>
    </location>
</feature>
<comment type="caution">
    <text evidence="10">The sequence shown here is derived from an EMBL/GenBank/DDBJ whole genome shotgun (WGS) entry which is preliminary data.</text>
</comment>
<dbReference type="GO" id="GO:0004888">
    <property type="term" value="F:transmembrane signaling receptor activity"/>
    <property type="evidence" value="ECO:0007669"/>
    <property type="project" value="InterPro"/>
</dbReference>
<dbReference type="CDD" id="cd00139">
    <property type="entry name" value="PIPKc"/>
    <property type="match status" value="1"/>
</dbReference>
<name>A0AAD5QCC4_PYTIN</name>
<dbReference type="SUPFAM" id="SSF56104">
    <property type="entry name" value="SAICAR synthase-like"/>
    <property type="match status" value="1"/>
</dbReference>
<dbReference type="PROSITE" id="PS51455">
    <property type="entry name" value="PIPK"/>
    <property type="match status" value="1"/>
</dbReference>
<dbReference type="GO" id="GO:0046854">
    <property type="term" value="P:phosphatidylinositol phosphate biosynthetic process"/>
    <property type="evidence" value="ECO:0007669"/>
    <property type="project" value="TreeGrafter"/>
</dbReference>
<dbReference type="GO" id="GO:0005886">
    <property type="term" value="C:plasma membrane"/>
    <property type="evidence" value="ECO:0007669"/>
    <property type="project" value="TreeGrafter"/>
</dbReference>
<dbReference type="InterPro" id="IPR027483">
    <property type="entry name" value="PInositol-4-P-4/5-kinase_C_sf"/>
</dbReference>
<protein>
    <recommendedName>
        <fullName evidence="12">Phosphatidylinositol-4-phosphate 5 kinase-like protein</fullName>
    </recommendedName>
</protein>
<keyword evidence="4 7" id="KW-0472">Membrane</keyword>
<dbReference type="AlphaFoldDB" id="A0AAD5QCC4"/>
<feature type="transmembrane region" description="Helical" evidence="7">
    <location>
        <begin position="102"/>
        <end position="122"/>
    </location>
</feature>
<dbReference type="EMBL" id="JAKCXM010000012">
    <property type="protein sequence ID" value="KAJ0408383.1"/>
    <property type="molecule type" value="Genomic_DNA"/>
</dbReference>
<evidence type="ECO:0000259" key="9">
    <source>
        <dbReference type="PROSITE" id="PS51455"/>
    </source>
</evidence>
<keyword evidence="5" id="KW-0808">Transferase</keyword>
<proteinExistence type="predicted"/>
<feature type="transmembrane region" description="Helical" evidence="7">
    <location>
        <begin position="134"/>
        <end position="157"/>
    </location>
</feature>
<keyword evidence="5" id="KW-0067">ATP-binding</keyword>
<dbReference type="PANTHER" id="PTHR23086:SF8">
    <property type="entry name" value="PHOSPHATIDYLINOSITOL 5-PHOSPHATE 4-KINASE, ISOFORM A"/>
    <property type="match status" value="1"/>
</dbReference>
<gene>
    <name evidence="10" type="ORF">P43SY_003109</name>
</gene>
<dbReference type="InterPro" id="IPR027484">
    <property type="entry name" value="PInositol-4-P-5-kinase_N"/>
</dbReference>
<keyword evidence="2 7" id="KW-0812">Transmembrane</keyword>
<keyword evidence="3 7" id="KW-1133">Transmembrane helix</keyword>
<dbReference type="GO" id="GO:0005524">
    <property type="term" value="F:ATP binding"/>
    <property type="evidence" value="ECO:0007669"/>
    <property type="project" value="UniProtKB-UniRule"/>
</dbReference>
<keyword evidence="5" id="KW-0547">Nucleotide-binding</keyword>
<evidence type="ECO:0000256" key="1">
    <source>
        <dbReference type="ARBA" id="ARBA00004141"/>
    </source>
</evidence>
<dbReference type="GO" id="GO:0007166">
    <property type="term" value="P:cell surface receptor signaling pathway"/>
    <property type="evidence" value="ECO:0007669"/>
    <property type="project" value="InterPro"/>
</dbReference>
<evidence type="ECO:0000313" key="10">
    <source>
        <dbReference type="EMBL" id="KAJ0408383.1"/>
    </source>
</evidence>
<evidence type="ECO:0000256" key="2">
    <source>
        <dbReference type="ARBA" id="ARBA00022692"/>
    </source>
</evidence>
<dbReference type="PANTHER" id="PTHR23086">
    <property type="entry name" value="PHOSPHATIDYLINOSITOL-4-PHOSPHATE 5-KINASE"/>
    <property type="match status" value="1"/>
</dbReference>
<evidence type="ECO:0000259" key="8">
    <source>
        <dbReference type="PROSITE" id="PS50261"/>
    </source>
</evidence>
<feature type="domain" description="PIPK" evidence="9">
    <location>
        <begin position="325"/>
        <end position="731"/>
    </location>
</feature>
<dbReference type="Gene3D" id="3.30.810.10">
    <property type="entry name" value="2-Layer Sandwich"/>
    <property type="match status" value="1"/>
</dbReference>
<reference evidence="10" key="1">
    <citation type="submission" date="2021-12" db="EMBL/GenBank/DDBJ databases">
        <title>Prjna785345.</title>
        <authorList>
            <person name="Rujirawat T."/>
            <person name="Krajaejun T."/>
        </authorList>
    </citation>
    <scope>NUCLEOTIDE SEQUENCE</scope>
    <source>
        <strain evidence="10">Pi057C3</strain>
    </source>
</reference>
<dbReference type="Gene3D" id="1.20.1070.10">
    <property type="entry name" value="Rhodopsin 7-helix transmembrane proteins"/>
    <property type="match status" value="1"/>
</dbReference>
<evidence type="ECO:0000256" key="7">
    <source>
        <dbReference type="SAM" id="Phobius"/>
    </source>
</evidence>
<keyword evidence="5" id="KW-0418">Kinase</keyword>
<sequence>MPSDAGMPPPAAHRRLAANGSGAFAYEPEFASVESVKIVASLASLLGCFFVITTYWLFPPLRRYHSNFVLWIAVTGMLFHGNVVAQTQAYGECCVSAPVTHFSLLAQEMYFFMLAFNFYYTTKYPFISTKLLGPLYHAFVWVVASVSAYASSLFASGRMNAFGFCWLSTFVDGPESVQVLSFMVPVGIGYVVSIAWYLVATKRVRLRAGGVYIQDAQTNLDTMRNFLLSGFSFWVCVLVLYLVRQEGLVRYNSPLEKAVRFSGRMLMALRGLLGAVLWAKVTGMRYAYDLWKQGDWDDYMKENEATWILRRQILYFATKGIQYSISQSLSTDSTEDMDVDVDDDPRASAASRWSGLYSWGLGARDPHDGPSVVSYELQGATRDNMAIFRDFQPSAFEEIRRLSGISNETYMQSFAGRTKERFSEGKSGSFLYYTGDQLFILKTCTKRELRYLLEILPPYMDHLRSNPNSYLCRYVGCHELVMDHLSVSFIVLTNILHNTAINVDEYYDLKGSWVGRFRMLSSNGTQRVCKFCGRDFIVGMSKEPCDLNPYPAGGHAELVVGKDLNWGGRRLRLPRDLADQLGSQLYADSEFLRRMNSMDYSLIIGMSRRSTTRSSYFAVSEDDAAVRAERLKAARREPLADEEDAEHAFDTTYAQAASPVARPVARRQPLVPSDACVVSLGIIDILTPWSLRKSVEHWVRVYIHCRDRSGISCVNPQVYAERFRRNVIDIVVFGRGKRRSRRRRQRREQRLADSSDVSQARTESEDKDAVMVDFTNTPIMA</sequence>
<dbReference type="GO" id="GO:0016308">
    <property type="term" value="F:1-phosphatidylinositol-4-phosphate 5-kinase activity"/>
    <property type="evidence" value="ECO:0007669"/>
    <property type="project" value="TreeGrafter"/>
</dbReference>
<dbReference type="InterPro" id="IPR002498">
    <property type="entry name" value="PInositol-4-P-4/5-kinase_core"/>
</dbReference>
<evidence type="ECO:0000256" key="6">
    <source>
        <dbReference type="SAM" id="MobiDB-lite"/>
    </source>
</evidence>
<dbReference type="InterPro" id="IPR023610">
    <property type="entry name" value="PInositol-4/5-P-5/4-kinase"/>
</dbReference>
<accession>A0AAD5QCC4</accession>
<dbReference type="SMART" id="SM00330">
    <property type="entry name" value="PIPKc"/>
    <property type="match status" value="1"/>
</dbReference>
<feature type="transmembrane region" description="Helical" evidence="7">
    <location>
        <begin position="226"/>
        <end position="243"/>
    </location>
</feature>
<dbReference type="Gene3D" id="3.30.800.10">
    <property type="entry name" value="Phosphatidylinositol Phosphate Kinase II Beta"/>
    <property type="match status" value="1"/>
</dbReference>
<keyword evidence="11" id="KW-1185">Reference proteome</keyword>
<evidence type="ECO:0000256" key="5">
    <source>
        <dbReference type="PROSITE-ProRule" id="PRU00781"/>
    </source>
</evidence>
<evidence type="ECO:0000256" key="3">
    <source>
        <dbReference type="ARBA" id="ARBA00022989"/>
    </source>
</evidence>
<dbReference type="Pfam" id="PF01504">
    <property type="entry name" value="PIP5K"/>
    <property type="match status" value="1"/>
</dbReference>
<dbReference type="PROSITE" id="PS50261">
    <property type="entry name" value="G_PROTEIN_RECEP_F2_4"/>
    <property type="match status" value="1"/>
</dbReference>
<feature type="transmembrane region" description="Helical" evidence="7">
    <location>
        <begin position="70"/>
        <end position="90"/>
    </location>
</feature>
<evidence type="ECO:0000256" key="4">
    <source>
        <dbReference type="ARBA" id="ARBA00023136"/>
    </source>
</evidence>
<feature type="transmembrane region" description="Helical" evidence="7">
    <location>
        <begin position="177"/>
        <end position="199"/>
    </location>
</feature>
<evidence type="ECO:0008006" key="12">
    <source>
        <dbReference type="Google" id="ProtNLM"/>
    </source>
</evidence>
<dbReference type="Proteomes" id="UP001209570">
    <property type="component" value="Unassembled WGS sequence"/>
</dbReference>
<evidence type="ECO:0000313" key="11">
    <source>
        <dbReference type="Proteomes" id="UP001209570"/>
    </source>
</evidence>
<dbReference type="InterPro" id="IPR017981">
    <property type="entry name" value="GPCR_2-like_7TM"/>
</dbReference>
<feature type="region of interest" description="Disordered" evidence="6">
    <location>
        <begin position="739"/>
        <end position="765"/>
    </location>
</feature>
<comment type="subcellular location">
    <subcellularLocation>
        <location evidence="1">Membrane</location>
        <topology evidence="1">Multi-pass membrane protein</topology>
    </subcellularLocation>
</comment>
<feature type="domain" description="G-protein coupled receptors family 2 profile 2" evidence="8">
    <location>
        <begin position="33"/>
        <end position="198"/>
    </location>
</feature>